<evidence type="ECO:0000313" key="2">
    <source>
        <dbReference type="EMBL" id="KAF3855864.1"/>
    </source>
</evidence>
<dbReference type="Proteomes" id="UP000518266">
    <property type="component" value="Unassembled WGS sequence"/>
</dbReference>
<dbReference type="EMBL" id="JAAKFY010000006">
    <property type="protein sequence ID" value="KAF3855864.1"/>
    <property type="molecule type" value="Genomic_DNA"/>
</dbReference>
<dbReference type="OrthoDB" id="2015213at2759"/>
<comment type="caution">
    <text evidence="2">The sequence shown here is derived from an EMBL/GenBank/DDBJ whole genome shotgun (WGS) entry which is preliminary data.</text>
</comment>
<dbReference type="PRINTS" id="PR01210">
    <property type="entry name" value="GGTRANSPTASE"/>
</dbReference>
<gene>
    <name evidence="2" type="ORF">F7725_016587</name>
</gene>
<dbReference type="SUPFAM" id="SSF56235">
    <property type="entry name" value="N-terminal nucleophile aminohydrolases (Ntn hydrolases)"/>
    <property type="match status" value="1"/>
</dbReference>
<feature type="transmembrane region" description="Helical" evidence="1">
    <location>
        <begin position="115"/>
        <end position="141"/>
    </location>
</feature>
<organism evidence="2 3">
    <name type="scientific">Dissostichus mawsoni</name>
    <name type="common">Antarctic cod</name>
    <dbReference type="NCBI Taxonomy" id="36200"/>
    <lineage>
        <taxon>Eukaryota</taxon>
        <taxon>Metazoa</taxon>
        <taxon>Chordata</taxon>
        <taxon>Craniata</taxon>
        <taxon>Vertebrata</taxon>
        <taxon>Euteleostomi</taxon>
        <taxon>Actinopterygii</taxon>
        <taxon>Neopterygii</taxon>
        <taxon>Teleostei</taxon>
        <taxon>Neoteleostei</taxon>
        <taxon>Acanthomorphata</taxon>
        <taxon>Eupercaria</taxon>
        <taxon>Perciformes</taxon>
        <taxon>Notothenioidei</taxon>
        <taxon>Nototheniidae</taxon>
        <taxon>Dissostichus</taxon>
    </lineage>
</organism>
<sequence length="303" mass="32886">MELSPVTKLNKQLKSGYKSFADPSELADRSRDFTCALNGSCDLNHHPKDVPLKQLVSGSPYVFDRSVSSPKETDKDRSDQVTLLHLYAVSITFAIGLCSALGHRVLRDGGSSVDAAITAALCLGVVHPHVSGVGGGGVMLVHDIRKNKTRVIDFQGSAPKTLKEEMLQNVSEVKVISQSNVSPQNLCSLPWEDVVARAAAVAKEGFNALKEALASDSKYNSSVTELLSDMLSKNQAEVLRQRINSSHTSAPDSIPSLQTEQMAGQVAVMGPDDLMVTFFEHAIREQNHHSVRRYSQQPHAQLS</sequence>
<reference evidence="2 3" key="1">
    <citation type="submission" date="2020-03" db="EMBL/GenBank/DDBJ databases">
        <title>Dissostichus mawsoni Genome sequencing and assembly.</title>
        <authorList>
            <person name="Park H."/>
        </authorList>
    </citation>
    <scope>NUCLEOTIDE SEQUENCE [LARGE SCALE GENOMIC DNA]</scope>
    <source>
        <strain evidence="2">DM0001</strain>
        <tissue evidence="2">Muscle</tissue>
    </source>
</reference>
<dbReference type="InterPro" id="IPR000101">
    <property type="entry name" value="GGT_peptidase"/>
</dbReference>
<feature type="transmembrane region" description="Helical" evidence="1">
    <location>
        <begin position="81"/>
        <end position="103"/>
    </location>
</feature>
<dbReference type="Pfam" id="PF01019">
    <property type="entry name" value="G_glu_transpept"/>
    <property type="match status" value="1"/>
</dbReference>
<dbReference type="PANTHER" id="PTHR11686">
    <property type="entry name" value="GAMMA GLUTAMYL TRANSPEPTIDASE"/>
    <property type="match status" value="1"/>
</dbReference>
<keyword evidence="1" id="KW-0812">Transmembrane</keyword>
<dbReference type="PANTHER" id="PTHR11686:SF54">
    <property type="entry name" value="GLUTATHIONE HYDROLASE 7"/>
    <property type="match status" value="1"/>
</dbReference>
<dbReference type="GO" id="GO:0005886">
    <property type="term" value="C:plasma membrane"/>
    <property type="evidence" value="ECO:0007669"/>
    <property type="project" value="TreeGrafter"/>
</dbReference>
<evidence type="ECO:0000256" key="1">
    <source>
        <dbReference type="SAM" id="Phobius"/>
    </source>
</evidence>
<proteinExistence type="predicted"/>
<keyword evidence="1" id="KW-1133">Transmembrane helix</keyword>
<dbReference type="InterPro" id="IPR029055">
    <property type="entry name" value="Ntn_hydrolases_N"/>
</dbReference>
<dbReference type="AlphaFoldDB" id="A0A7J5Z249"/>
<keyword evidence="1" id="KW-0472">Membrane</keyword>
<keyword evidence="3" id="KW-1185">Reference proteome</keyword>
<dbReference type="GO" id="GO:0036374">
    <property type="term" value="F:glutathione hydrolase activity"/>
    <property type="evidence" value="ECO:0007669"/>
    <property type="project" value="InterPro"/>
</dbReference>
<protein>
    <submittedName>
        <fullName evidence="2">Uncharacterized protein</fullName>
    </submittedName>
</protein>
<dbReference type="GO" id="GO:0006751">
    <property type="term" value="P:glutathione catabolic process"/>
    <property type="evidence" value="ECO:0007669"/>
    <property type="project" value="InterPro"/>
</dbReference>
<name>A0A7J5Z249_DISMA</name>
<accession>A0A7J5Z249</accession>
<evidence type="ECO:0000313" key="3">
    <source>
        <dbReference type="Proteomes" id="UP000518266"/>
    </source>
</evidence>